<accession>A0ABT7UGS1</accession>
<comment type="caution">
    <text evidence="1">The sequence shown here is derived from an EMBL/GenBank/DDBJ whole genome shotgun (WGS) entry which is preliminary data.</text>
</comment>
<name>A0ABT7UGS1_9FIRM</name>
<dbReference type="InterPro" id="IPR000246">
    <property type="entry name" value="Peptidase_T2"/>
</dbReference>
<dbReference type="InterPro" id="IPR029055">
    <property type="entry name" value="Ntn_hydrolases_N"/>
</dbReference>
<dbReference type="RefSeq" id="WP_289527313.1">
    <property type="nucleotide sequence ID" value="NZ_JAUDCK010000007.1"/>
</dbReference>
<dbReference type="Proteomes" id="UP001529275">
    <property type="component" value="Unassembled WGS sequence"/>
</dbReference>
<dbReference type="Gene3D" id="3.60.20.30">
    <property type="entry name" value="(Glycosyl)asparaginase"/>
    <property type="match status" value="1"/>
</dbReference>
<dbReference type="CDD" id="cd04513">
    <property type="entry name" value="Glycosylasparaginase"/>
    <property type="match status" value="1"/>
</dbReference>
<organism evidence="1 2">
    <name type="scientific">Massilimicrobiota timonensis</name>
    <dbReference type="NCBI Taxonomy" id="1776392"/>
    <lineage>
        <taxon>Bacteria</taxon>
        <taxon>Bacillati</taxon>
        <taxon>Bacillota</taxon>
        <taxon>Erysipelotrichia</taxon>
        <taxon>Erysipelotrichales</taxon>
        <taxon>Erysipelotrichaceae</taxon>
        <taxon>Massilimicrobiota</taxon>
    </lineage>
</organism>
<reference evidence="2" key="1">
    <citation type="submission" date="2023-06" db="EMBL/GenBank/DDBJ databases">
        <title>Identification and characterization of horizontal gene transfer across gut microbiota members of farm animals based on homology search.</title>
        <authorList>
            <person name="Zeman M."/>
            <person name="Kubasova T."/>
            <person name="Jahodarova E."/>
            <person name="Nykrynova M."/>
            <person name="Rychlik I."/>
        </authorList>
    </citation>
    <scope>NUCLEOTIDE SEQUENCE [LARGE SCALE GENOMIC DNA]</scope>
    <source>
        <strain evidence="2">ET341</strain>
    </source>
</reference>
<dbReference type="PANTHER" id="PTHR10188">
    <property type="entry name" value="L-ASPARAGINASE"/>
    <property type="match status" value="1"/>
</dbReference>
<proteinExistence type="predicted"/>
<dbReference type="SUPFAM" id="SSF56235">
    <property type="entry name" value="N-terminal nucleophile aminohydrolases (Ntn hydrolases)"/>
    <property type="match status" value="1"/>
</dbReference>
<dbReference type="EMBL" id="JAUDCK010000007">
    <property type="protein sequence ID" value="MDM8195339.1"/>
    <property type="molecule type" value="Genomic_DNA"/>
</dbReference>
<dbReference type="Pfam" id="PF01112">
    <property type="entry name" value="Asparaginase_2"/>
    <property type="match status" value="1"/>
</dbReference>
<keyword evidence="2" id="KW-1185">Reference proteome</keyword>
<evidence type="ECO:0000313" key="1">
    <source>
        <dbReference type="EMBL" id="MDM8195339.1"/>
    </source>
</evidence>
<protein>
    <submittedName>
        <fullName evidence="1">N(4)-(Beta-N-acetylglucosaminyl)-L-asparaginase</fullName>
    </submittedName>
</protein>
<gene>
    <name evidence="1" type="ORF">QUV98_03275</name>
</gene>
<sequence length="317" mass="34803">MWGIIATWRMAKEGIEKAEKILDSQGDAGDAIEMAIKEVEDFPYYKSVGYGGLPNEAMEVELDAAYMNGDTLSVGAVASLQDFANPISIARRLSHETVNCMLVGQGAESFACQEGFERKNMLTDRAKIHYKNRIKEEQSKLQPYAGHDTVGMVCLDDSGKMTAATSTSGLFMKKKGRVGDSPIIGSGFYVDSQIGGASATGLGEDLMKGCISYEIVRLMAQGMHPQKACEKAVFELEQKLIKRRGHAGDLSVVAMNKDGEFGVASNIEAFSFVVCLPHLKPTVYLVQREGNHCTYQPASQQWLDEYMQTRMAPLKEK</sequence>
<evidence type="ECO:0000313" key="2">
    <source>
        <dbReference type="Proteomes" id="UP001529275"/>
    </source>
</evidence>
<dbReference type="PANTHER" id="PTHR10188:SF6">
    <property type="entry name" value="N(4)-(BETA-N-ACETYLGLUCOSAMINYL)-L-ASPARAGINASE"/>
    <property type="match status" value="1"/>
</dbReference>